<keyword evidence="1" id="KW-0812">Transmembrane</keyword>
<evidence type="ECO:0000313" key="2">
    <source>
        <dbReference type="EMBL" id="EYE98176.1"/>
    </source>
</evidence>
<keyword evidence="3" id="KW-1185">Reference proteome</keyword>
<dbReference type="EMBL" id="KK088414">
    <property type="protein sequence ID" value="EYE98176.1"/>
    <property type="molecule type" value="Genomic_DNA"/>
</dbReference>
<evidence type="ECO:0000313" key="3">
    <source>
        <dbReference type="Proteomes" id="UP000019804"/>
    </source>
</evidence>
<keyword evidence="1" id="KW-1133">Transmembrane helix</keyword>
<proteinExistence type="predicted"/>
<dbReference type="AlphaFoldDB" id="A0A017SN06"/>
<reference evidence="3" key="1">
    <citation type="journal article" date="2014" name="Nat. Commun.">
        <title>Genomic adaptations of the halophilic Dead Sea filamentous fungus Eurotium rubrum.</title>
        <authorList>
            <person name="Kis-Papo T."/>
            <person name="Weig A.R."/>
            <person name="Riley R."/>
            <person name="Persoh D."/>
            <person name="Salamov A."/>
            <person name="Sun H."/>
            <person name="Lipzen A."/>
            <person name="Wasser S.P."/>
            <person name="Rambold G."/>
            <person name="Grigoriev I.V."/>
            <person name="Nevo E."/>
        </authorList>
    </citation>
    <scope>NUCLEOTIDE SEQUENCE [LARGE SCALE GENOMIC DNA]</scope>
    <source>
        <strain evidence="3">CBS 135680</strain>
    </source>
</reference>
<accession>A0A017SN06</accession>
<name>A0A017SN06_ASPRC</name>
<dbReference type="HOGENOM" id="CLU_3068249_0_0_1"/>
<dbReference type="GeneID" id="63693287"/>
<evidence type="ECO:0000256" key="1">
    <source>
        <dbReference type="SAM" id="Phobius"/>
    </source>
</evidence>
<keyword evidence="1" id="KW-0472">Membrane</keyword>
<protein>
    <submittedName>
        <fullName evidence="2">Uncharacterized protein</fullName>
    </submittedName>
</protein>
<dbReference type="Proteomes" id="UP000019804">
    <property type="component" value="Unassembled WGS sequence"/>
</dbReference>
<feature type="transmembrane region" description="Helical" evidence="1">
    <location>
        <begin position="12"/>
        <end position="30"/>
    </location>
</feature>
<dbReference type="RefSeq" id="XP_040641864.1">
    <property type="nucleotide sequence ID" value="XM_040778163.1"/>
</dbReference>
<gene>
    <name evidence="2" type="ORF">EURHEDRAFT_272334</name>
</gene>
<organism evidence="2 3">
    <name type="scientific">Aspergillus ruber (strain CBS 135680)</name>
    <dbReference type="NCBI Taxonomy" id="1388766"/>
    <lineage>
        <taxon>Eukaryota</taxon>
        <taxon>Fungi</taxon>
        <taxon>Dikarya</taxon>
        <taxon>Ascomycota</taxon>
        <taxon>Pezizomycotina</taxon>
        <taxon>Eurotiomycetes</taxon>
        <taxon>Eurotiomycetidae</taxon>
        <taxon>Eurotiales</taxon>
        <taxon>Aspergillaceae</taxon>
        <taxon>Aspergillus</taxon>
        <taxon>Aspergillus subgen. Aspergillus</taxon>
    </lineage>
</organism>
<sequence>MHLTHGTARIEQPLLLWILLHLVEMVTYFIKMAQSLQEHYNNRTLSSAYVVAS</sequence>